<dbReference type="Proteomes" id="UP000614200">
    <property type="component" value="Unassembled WGS sequence"/>
</dbReference>
<evidence type="ECO:0008006" key="3">
    <source>
        <dbReference type="Google" id="ProtNLM"/>
    </source>
</evidence>
<accession>A0ABR9ZNK8</accession>
<gene>
    <name evidence="1" type="ORF">ISU02_02790</name>
</gene>
<dbReference type="EMBL" id="JADKNH010000001">
    <property type="protein sequence ID" value="MBF4692024.1"/>
    <property type="molecule type" value="Genomic_DNA"/>
</dbReference>
<reference evidence="1 2" key="1">
    <citation type="submission" date="2020-11" db="EMBL/GenBank/DDBJ databases">
        <title>Fusibacter basophilias sp. nov.</title>
        <authorList>
            <person name="Qiu D."/>
        </authorList>
    </citation>
    <scope>NUCLEOTIDE SEQUENCE [LARGE SCALE GENOMIC DNA]</scope>
    <source>
        <strain evidence="1 2">Q10-2</strain>
    </source>
</reference>
<sequence>MNNHKIIPFERNRYFYGKLLTVRDFEIEQKYFNDKRRLMNRILLGPGILAGLNVLTVDDKTLLIEPGVAVDYLGREIVSDAPFTSRLSVIEGFDQLPDFGDAYLNIAYFEEPKEAVHNISQSENEYNRVLEAYKLSLSTEAPSVEHALLDLIGLKQFTLLDNETYTLYLKLDHVTNVEEGFNAYLQVHKKSETGTVKINITLTSQYINYGQPMVLTFDETLVKSADAYQMSWHFDVSNVKPQDDLIQLSGFSLSSESLQIDHLDIALKHAVQISPLPKLEQIEHKYRTLSLDDLMAASAGDSICLAKLKVLKTDRTYVIESIVNDPLDQLLGNLQLSKIRKLDAFQKAMSTEKQTVPSGEDKPQLEKQVTIADTNTTTGKITFMFNDKVDAKEKFFSEEIEHGLGTGDVFIQVSIDSETSEGDAAFGYQNQMVFGDYEIFEKSNYEPVVPVVKSATINYKNKGTFIVGIQFMESYSRSELLVKWSATKVNRHYEPMINLKNQLTIKPAMSKVKIRSKISYNVFKDGEPVPCTWHIKEEDGGEIDANGVYMSPSVEGVYEIIADVTDYHEKLSAFVVVENEE</sequence>
<organism evidence="1 2">
    <name type="scientific">Fusibacter ferrireducens</name>
    <dbReference type="NCBI Taxonomy" id="2785058"/>
    <lineage>
        <taxon>Bacteria</taxon>
        <taxon>Bacillati</taxon>
        <taxon>Bacillota</taxon>
        <taxon>Clostridia</taxon>
        <taxon>Eubacteriales</taxon>
        <taxon>Eubacteriales Family XII. Incertae Sedis</taxon>
        <taxon>Fusibacter</taxon>
    </lineage>
</organism>
<protein>
    <recommendedName>
        <fullName evidence="3">Ig-like domain-containing protein</fullName>
    </recommendedName>
</protein>
<keyword evidence="2" id="KW-1185">Reference proteome</keyword>
<name>A0ABR9ZNK8_9FIRM</name>
<dbReference type="RefSeq" id="WP_194700249.1">
    <property type="nucleotide sequence ID" value="NZ_JADKNH010000001.1"/>
</dbReference>
<evidence type="ECO:0000313" key="1">
    <source>
        <dbReference type="EMBL" id="MBF4692024.1"/>
    </source>
</evidence>
<proteinExistence type="predicted"/>
<evidence type="ECO:0000313" key="2">
    <source>
        <dbReference type="Proteomes" id="UP000614200"/>
    </source>
</evidence>
<comment type="caution">
    <text evidence="1">The sequence shown here is derived from an EMBL/GenBank/DDBJ whole genome shotgun (WGS) entry which is preliminary data.</text>
</comment>